<dbReference type="InterPro" id="IPR027417">
    <property type="entry name" value="P-loop_NTPase"/>
</dbReference>
<evidence type="ECO:0000313" key="3">
    <source>
        <dbReference type="EMBL" id="MBU8826239.1"/>
    </source>
</evidence>
<protein>
    <submittedName>
        <fullName evidence="3">DUF87 domain-containing protein</fullName>
    </submittedName>
</protein>
<accession>A0ABS6HX34</accession>
<dbReference type="PANTHER" id="PTHR30121:SF6">
    <property type="entry name" value="SLR6007 PROTEIN"/>
    <property type="match status" value="1"/>
</dbReference>
<sequence>MQQHEREALSALRLTWAPTADDLWHSQGALHVPGLHERAMADVLAAFDDASRETDSSPLGVVVRGPAGSGKTHLLGQVRERVQTAGGFFFLVELLDATSFWQSARAGILESLGRPGAERETQLKDLLWELASVAHISRANRRAIIGDDDLTPEILTDFVTALHKARRQTVKRAHHTLRALVLLGAADLELQDIGEAFLVGNTGTLGATDGADRELGAWGLPVPTLTPQESARDISRLVALAGPAVLALDQIDTLLAQSSDRTSDRAEASGQVSPDNRDLEHVAHGLMSVRQTMRRTVSVVACLPAAWEAIQDRATASVHDRFRTTALLEGLPTPDIGRAILERRFSATYSAAGFTAPYPSWPILPSAFDEATQYTPRQLLKRADAHIRRCLERDTVEELTGLTGEVAEPHESDHEGARTSDTTELDRRFVEYRNRAVTAAALDPDGEDTTMPGLLSAALEAWITELGEAEQTFRPDPPPGQRVGLHARLRQSLDAATDDERHWAFRAIASGNAIAVQNRIRKALEATGLNPSRRTLFLLRNTPWPRGSKTAAIVDEFTAVGGRVLPMSDDDIRTMTALRDLIDDNHPDLPRWLRRRRPAHGIELLRAALGDVAGDTAGVIAGVEPEPVEPSSLGTESVPQPSAAAAVVIEHSPTAITLGVDATGGQPVSVDLAALRKHTAIFAGSGSGKTVLIRRLVEECALRGVSSIVLDPNNDLSRLGSRWPESPPGWNPADDERSDEYFTNTEVVVWTPRRSTGRPLSFHPLPDFASVLDDDDEFSDAVESAVAALEPRALIAGNTAKANRSRAVLREALRYYGASRSVTLSGFIDLLGDLPDDVSALGNARTLAAELGQNLRAATVNDPLFGGAGTAADPGVLLTPSPGYRARVSVISMVGLTSEQQREGFVNQLQMALFAWIKRNPAGNRPLGGLLVMDEAQNFAPSSHTTASTHSTLALSSQARKYGLGLVFATQSPRGLHNHIPGNSATQFYGLLNSPAQIAVAREMARVKGGLVPDISRLRSGQFYLALEGNAFHKIQTPWCLSHHPPSPPTTDEVLALAQQREPATP</sequence>
<dbReference type="CDD" id="cd01127">
    <property type="entry name" value="TrwB_TraG_TraD_VirD4"/>
    <property type="match status" value="1"/>
</dbReference>
<dbReference type="RefSeq" id="WP_214395716.1">
    <property type="nucleotide sequence ID" value="NZ_JAHBOL010000025.1"/>
</dbReference>
<feature type="domain" description="AAA+ ATPase" evidence="2">
    <location>
        <begin position="675"/>
        <end position="1011"/>
    </location>
</feature>
<dbReference type="InterPro" id="IPR003593">
    <property type="entry name" value="AAA+_ATPase"/>
</dbReference>
<dbReference type="Pfam" id="PF01935">
    <property type="entry name" value="DUF87"/>
    <property type="match status" value="1"/>
</dbReference>
<dbReference type="Gene3D" id="3.40.50.300">
    <property type="entry name" value="P-loop containing nucleotide triphosphate hydrolases"/>
    <property type="match status" value="2"/>
</dbReference>
<reference evidence="3 4" key="1">
    <citation type="submission" date="2021-05" db="EMBL/GenBank/DDBJ databases">
        <title>Draft Genome Sequences of Clinical Respiratory Isolates of Mycobacterium goodii Recovered in Ireland.</title>
        <authorList>
            <person name="Flanagan P.R."/>
            <person name="Mok S."/>
            <person name="Roycroft E."/>
            <person name="Rogers T.R."/>
            <person name="Fitzgibbon M."/>
        </authorList>
    </citation>
    <scope>NUCLEOTIDE SEQUENCE [LARGE SCALE GENOMIC DNA]</scope>
    <source>
        <strain evidence="3 4">14IE55</strain>
    </source>
</reference>
<evidence type="ECO:0000259" key="2">
    <source>
        <dbReference type="SMART" id="SM00382"/>
    </source>
</evidence>
<dbReference type="PANTHER" id="PTHR30121">
    <property type="entry name" value="UNCHARACTERIZED PROTEIN YJGR-RELATED"/>
    <property type="match status" value="1"/>
</dbReference>
<dbReference type="InterPro" id="IPR051162">
    <property type="entry name" value="T4SS_component"/>
</dbReference>
<feature type="domain" description="AAA+ ATPase" evidence="2">
    <location>
        <begin position="57"/>
        <end position="333"/>
    </location>
</feature>
<evidence type="ECO:0000256" key="1">
    <source>
        <dbReference type="SAM" id="MobiDB-lite"/>
    </source>
</evidence>
<dbReference type="InterPro" id="IPR002789">
    <property type="entry name" value="HerA_central"/>
</dbReference>
<keyword evidence="4" id="KW-1185">Reference proteome</keyword>
<evidence type="ECO:0000313" key="4">
    <source>
        <dbReference type="Proteomes" id="UP000696413"/>
    </source>
</evidence>
<comment type="caution">
    <text evidence="3">The sequence shown here is derived from an EMBL/GenBank/DDBJ whole genome shotgun (WGS) entry which is preliminary data.</text>
</comment>
<proteinExistence type="predicted"/>
<feature type="region of interest" description="Disordered" evidence="1">
    <location>
        <begin position="1043"/>
        <end position="1066"/>
    </location>
</feature>
<gene>
    <name evidence="3" type="ORF">KL859_25610</name>
</gene>
<dbReference type="Proteomes" id="UP000696413">
    <property type="component" value="Unassembled WGS sequence"/>
</dbReference>
<organism evidence="3 4">
    <name type="scientific">Mycolicibacterium goodii</name>
    <name type="common">Mycobacterium goodii</name>
    <dbReference type="NCBI Taxonomy" id="134601"/>
    <lineage>
        <taxon>Bacteria</taxon>
        <taxon>Bacillati</taxon>
        <taxon>Actinomycetota</taxon>
        <taxon>Actinomycetes</taxon>
        <taxon>Mycobacteriales</taxon>
        <taxon>Mycobacteriaceae</taxon>
        <taxon>Mycolicibacterium</taxon>
    </lineage>
</organism>
<feature type="region of interest" description="Disordered" evidence="1">
    <location>
        <begin position="259"/>
        <end position="279"/>
    </location>
</feature>
<dbReference type="EMBL" id="JAHBOM010000023">
    <property type="protein sequence ID" value="MBU8826239.1"/>
    <property type="molecule type" value="Genomic_DNA"/>
</dbReference>
<name>A0ABS6HX34_MYCGD</name>
<dbReference type="SMART" id="SM00382">
    <property type="entry name" value="AAA"/>
    <property type="match status" value="2"/>
</dbReference>
<dbReference type="SUPFAM" id="SSF52540">
    <property type="entry name" value="P-loop containing nucleoside triphosphate hydrolases"/>
    <property type="match status" value="2"/>
</dbReference>